<dbReference type="EnsemblPlants" id="AVESA.00010b.r2.3AG0413120.1">
    <property type="protein sequence ID" value="AVESA.00010b.r2.3AG0413120.1.CDS.1"/>
    <property type="gene ID" value="AVESA.00010b.r2.3AG0413120"/>
</dbReference>
<evidence type="ECO:0000313" key="2">
    <source>
        <dbReference type="Proteomes" id="UP001732700"/>
    </source>
</evidence>
<protein>
    <submittedName>
        <fullName evidence="1">Uncharacterized protein</fullName>
    </submittedName>
</protein>
<keyword evidence="2" id="KW-1185">Reference proteome</keyword>
<reference evidence="1" key="2">
    <citation type="submission" date="2025-09" db="UniProtKB">
        <authorList>
            <consortium name="EnsemblPlants"/>
        </authorList>
    </citation>
    <scope>IDENTIFICATION</scope>
</reference>
<proteinExistence type="predicted"/>
<dbReference type="Proteomes" id="UP001732700">
    <property type="component" value="Chromosome 3A"/>
</dbReference>
<reference evidence="1" key="1">
    <citation type="submission" date="2021-05" db="EMBL/GenBank/DDBJ databases">
        <authorList>
            <person name="Scholz U."/>
            <person name="Mascher M."/>
            <person name="Fiebig A."/>
        </authorList>
    </citation>
    <scope>NUCLEOTIDE SEQUENCE [LARGE SCALE GENOMIC DNA]</scope>
</reference>
<accession>A0ACD5VB61</accession>
<evidence type="ECO:0000313" key="1">
    <source>
        <dbReference type="EnsemblPlants" id="AVESA.00010b.r2.3AG0413120.1.CDS.1"/>
    </source>
</evidence>
<organism evidence="1 2">
    <name type="scientific">Avena sativa</name>
    <name type="common">Oat</name>
    <dbReference type="NCBI Taxonomy" id="4498"/>
    <lineage>
        <taxon>Eukaryota</taxon>
        <taxon>Viridiplantae</taxon>
        <taxon>Streptophyta</taxon>
        <taxon>Embryophyta</taxon>
        <taxon>Tracheophyta</taxon>
        <taxon>Spermatophyta</taxon>
        <taxon>Magnoliopsida</taxon>
        <taxon>Liliopsida</taxon>
        <taxon>Poales</taxon>
        <taxon>Poaceae</taxon>
        <taxon>BOP clade</taxon>
        <taxon>Pooideae</taxon>
        <taxon>Poodae</taxon>
        <taxon>Poeae</taxon>
        <taxon>Poeae Chloroplast Group 1 (Aveneae type)</taxon>
        <taxon>Aveninae</taxon>
        <taxon>Avena</taxon>
    </lineage>
</organism>
<sequence>MASKELSIKLVINKKTGKLCFAEASGDVVEFLTGLLSLPLGTIASLLAKEKEGMVGSVGTLLGSAETLGASYNIKELQLSPAVTPDTLSRLQQLLGVQLNGNGKFFACSGKGGGTNCVHLSPINYSVCPGCKCYRQKAMTLAGAESGVVAASAMKPPTPKYTLKDDLSLTPESLSVISLLAECGVKDLSVLQEKIVNIGKEEVQNALINWCVW</sequence>
<name>A0ACD5VB61_AVESA</name>